<dbReference type="EMBL" id="JAFBFC010000004">
    <property type="protein sequence ID" value="MBM7703447.1"/>
    <property type="molecule type" value="Genomic_DNA"/>
</dbReference>
<reference evidence="2 3" key="1">
    <citation type="submission" date="2021-01" db="EMBL/GenBank/DDBJ databases">
        <title>Genomic Encyclopedia of Type Strains, Phase IV (KMG-IV): sequencing the most valuable type-strain genomes for metagenomic binning, comparative biology and taxonomic classification.</title>
        <authorList>
            <person name="Goeker M."/>
        </authorList>
    </citation>
    <scope>NUCLEOTIDE SEQUENCE [LARGE SCALE GENOMIC DNA]</scope>
    <source>
        <strain evidence="2 3">DSM 104297</strain>
    </source>
</reference>
<dbReference type="CDD" id="cd01935">
    <property type="entry name" value="Ntn_CGH_like"/>
    <property type="match status" value="1"/>
</dbReference>
<comment type="caution">
    <text evidence="2">The sequence shown here is derived from an EMBL/GenBank/DDBJ whole genome shotgun (WGS) entry which is preliminary data.</text>
</comment>
<feature type="domain" description="Peptidase C45 hydrolase" evidence="1">
    <location>
        <begin position="106"/>
        <end position="311"/>
    </location>
</feature>
<dbReference type="NCBIfam" id="NF040521">
    <property type="entry name" value="C45_proenzyme"/>
    <property type="match status" value="1"/>
</dbReference>
<dbReference type="RefSeq" id="WP_205187336.1">
    <property type="nucleotide sequence ID" value="NZ_JAFBFC010000004.1"/>
</dbReference>
<dbReference type="GO" id="GO:0016787">
    <property type="term" value="F:hydrolase activity"/>
    <property type="evidence" value="ECO:0007669"/>
    <property type="project" value="UniProtKB-KW"/>
</dbReference>
<evidence type="ECO:0000259" key="1">
    <source>
        <dbReference type="Pfam" id="PF03417"/>
    </source>
</evidence>
<dbReference type="Gene3D" id="3.60.60.10">
    <property type="entry name" value="Penicillin V Acylase, Chain A"/>
    <property type="match status" value="1"/>
</dbReference>
<dbReference type="Proteomes" id="UP000809829">
    <property type="component" value="Unassembled WGS sequence"/>
</dbReference>
<gene>
    <name evidence="2" type="ORF">JOC83_002296</name>
</gene>
<name>A0ABS2QWS9_9BACI</name>
<accession>A0ABS2QWS9</accession>
<protein>
    <submittedName>
        <fullName evidence="2">Choloylglycine hydrolase</fullName>
    </submittedName>
</protein>
<organism evidence="2 3">
    <name type="scientific">Priestia iocasae</name>
    <dbReference type="NCBI Taxonomy" id="2291674"/>
    <lineage>
        <taxon>Bacteria</taxon>
        <taxon>Bacillati</taxon>
        <taxon>Bacillota</taxon>
        <taxon>Bacilli</taxon>
        <taxon>Bacillales</taxon>
        <taxon>Bacillaceae</taxon>
        <taxon>Priestia</taxon>
    </lineage>
</organism>
<dbReference type="PANTHER" id="PTHR34180">
    <property type="entry name" value="PEPTIDASE C45"/>
    <property type="match status" value="1"/>
</dbReference>
<keyword evidence="2" id="KW-0378">Hydrolase</keyword>
<dbReference type="InterPro" id="IPR047801">
    <property type="entry name" value="Peptidase_C45"/>
</dbReference>
<sequence length="346" mass="39652">MQQIEVQVIQGTGTYRELGNKQGRVHRDSKLADNHKVRRKRSMRNYKVNVQKAKEYYERFAPHLWEELEGLAEGLDWSMEDVAHEYSGYQQHWKKSGCSALMQHGYYARNYDYHPKTYEGRFLIWKPTSAYASIGFATRMIGRIDGMNEKGLVVGYHFVNRRREVDGFICCTIARFLLDTCATTDEAITLLEKIPHRHAFNYSIYDSNGHAAIVEASGRGIFVKRGEGMSCTNHFDGLRDENRHHLLESKERLAHLEEHATDTLTALDAFTLFNSSERPIFKSDYHNSAGTIHTAVYIPNELKVIVGIGGNAKPLIFSFGDWLKGMPVHITKIKGNIETTEVFPFK</sequence>
<evidence type="ECO:0000313" key="2">
    <source>
        <dbReference type="EMBL" id="MBM7703447.1"/>
    </source>
</evidence>
<dbReference type="SUPFAM" id="SSF56235">
    <property type="entry name" value="N-terminal nucleophile aminohydrolases (Ntn hydrolases)"/>
    <property type="match status" value="1"/>
</dbReference>
<proteinExistence type="predicted"/>
<dbReference type="Pfam" id="PF03417">
    <property type="entry name" value="AAT"/>
    <property type="match status" value="1"/>
</dbReference>
<dbReference type="PANTHER" id="PTHR34180:SF1">
    <property type="entry name" value="BETA-ALANYL-DOPAMINE_CARCININE HYDROLASE"/>
    <property type="match status" value="1"/>
</dbReference>
<dbReference type="InterPro" id="IPR029055">
    <property type="entry name" value="Ntn_hydrolases_N"/>
</dbReference>
<keyword evidence="3" id="KW-1185">Reference proteome</keyword>
<dbReference type="InterPro" id="IPR047794">
    <property type="entry name" value="C45_proenzyme-like"/>
</dbReference>
<dbReference type="InterPro" id="IPR005079">
    <property type="entry name" value="Peptidase_C45_hydrolase"/>
</dbReference>
<evidence type="ECO:0000313" key="3">
    <source>
        <dbReference type="Proteomes" id="UP000809829"/>
    </source>
</evidence>